<gene>
    <name evidence="1" type="ORF">NCTC10571_01242</name>
</gene>
<evidence type="ECO:0000313" key="1">
    <source>
        <dbReference type="EMBL" id="STY71090.1"/>
    </source>
</evidence>
<sequence>MTTDELQAILNGDAGKHIENIKIDSLREFVKESLLKFGDTNKLLQSNLVIDLLEKMLIKKKQINKTVEQSFVEVLRVAGLLHNLFFDGTVTSLFMAREKLVPIARKYNIPDNYIGSIFQTIECQLGEDTPVPQCKPVPGTPTELFAWSCWYIEELHNNKKIPE</sequence>
<protein>
    <submittedName>
        <fullName evidence="1">Uncharacterized protein</fullName>
    </submittedName>
</protein>
<evidence type="ECO:0000313" key="2">
    <source>
        <dbReference type="Proteomes" id="UP000255234"/>
    </source>
</evidence>
<name>A0A378NRR8_9FIRM</name>
<dbReference type="Proteomes" id="UP000255234">
    <property type="component" value="Unassembled WGS sequence"/>
</dbReference>
<dbReference type="RefSeq" id="WP_115151468.1">
    <property type="nucleotide sequence ID" value="NZ_UGPP01000001.1"/>
</dbReference>
<proteinExistence type="predicted"/>
<reference evidence="1 2" key="1">
    <citation type="submission" date="2018-06" db="EMBL/GenBank/DDBJ databases">
        <authorList>
            <consortium name="Pathogen Informatics"/>
            <person name="Doyle S."/>
        </authorList>
    </citation>
    <scope>NUCLEOTIDE SEQUENCE [LARGE SCALE GENOMIC DNA]</scope>
    <source>
        <strain evidence="1 2">NCTC10571</strain>
    </source>
</reference>
<accession>A0A378NRR8</accession>
<dbReference type="AlphaFoldDB" id="A0A378NRR8"/>
<dbReference type="EMBL" id="UGPP01000001">
    <property type="protein sequence ID" value="STY71090.1"/>
    <property type="molecule type" value="Genomic_DNA"/>
</dbReference>
<organism evidence="1 2">
    <name type="scientific">Megamonas hypermegale</name>
    <dbReference type="NCBI Taxonomy" id="158847"/>
    <lineage>
        <taxon>Bacteria</taxon>
        <taxon>Bacillati</taxon>
        <taxon>Bacillota</taxon>
        <taxon>Negativicutes</taxon>
        <taxon>Selenomonadales</taxon>
        <taxon>Selenomonadaceae</taxon>
        <taxon>Megamonas</taxon>
    </lineage>
</organism>